<keyword evidence="2" id="KW-1185">Reference proteome</keyword>
<name>A0A0V0SKK3_9BILA</name>
<protein>
    <submittedName>
        <fullName evidence="1">Uncharacterized protein</fullName>
    </submittedName>
</protein>
<gene>
    <name evidence="1" type="ORF">T07_7958</name>
</gene>
<accession>A0A0V0SKK3</accession>
<sequence>MWCIEDGIVGHQLELKLKGIEKYRRLSMTGTSEYMIKVNIKRQQQQQPEEEEEYYLFCGTIAGEL</sequence>
<dbReference type="EMBL" id="JYDL01000003">
    <property type="protein sequence ID" value="KRX27408.1"/>
    <property type="molecule type" value="Genomic_DNA"/>
</dbReference>
<dbReference type="Proteomes" id="UP000054630">
    <property type="component" value="Unassembled WGS sequence"/>
</dbReference>
<evidence type="ECO:0000313" key="1">
    <source>
        <dbReference type="EMBL" id="KRX27408.1"/>
    </source>
</evidence>
<proteinExistence type="predicted"/>
<comment type="caution">
    <text evidence="1">The sequence shown here is derived from an EMBL/GenBank/DDBJ whole genome shotgun (WGS) entry which is preliminary data.</text>
</comment>
<reference evidence="1 2" key="1">
    <citation type="submission" date="2015-01" db="EMBL/GenBank/DDBJ databases">
        <title>Evolution of Trichinella species and genotypes.</title>
        <authorList>
            <person name="Korhonen P.K."/>
            <person name="Edoardo P."/>
            <person name="Giuseppe L.R."/>
            <person name="Gasser R.B."/>
        </authorList>
    </citation>
    <scope>NUCLEOTIDE SEQUENCE [LARGE SCALE GENOMIC DNA]</scope>
    <source>
        <strain evidence="1">ISS37</strain>
    </source>
</reference>
<evidence type="ECO:0000313" key="2">
    <source>
        <dbReference type="Proteomes" id="UP000054630"/>
    </source>
</evidence>
<dbReference type="AlphaFoldDB" id="A0A0V0SKK3"/>
<dbReference type="OrthoDB" id="10530945at2759"/>
<organism evidence="1 2">
    <name type="scientific">Trichinella nelsoni</name>
    <dbReference type="NCBI Taxonomy" id="6336"/>
    <lineage>
        <taxon>Eukaryota</taxon>
        <taxon>Metazoa</taxon>
        <taxon>Ecdysozoa</taxon>
        <taxon>Nematoda</taxon>
        <taxon>Enoplea</taxon>
        <taxon>Dorylaimia</taxon>
        <taxon>Trichinellida</taxon>
        <taxon>Trichinellidae</taxon>
        <taxon>Trichinella</taxon>
    </lineage>
</organism>